<accession>A0A499V1N6</accession>
<evidence type="ECO:0000313" key="2">
    <source>
        <dbReference type="EMBL" id="BBJ48174.1"/>
    </source>
</evidence>
<dbReference type="InterPro" id="IPR009057">
    <property type="entry name" value="Homeodomain-like_sf"/>
</dbReference>
<dbReference type="EMBL" id="AP019621">
    <property type="protein sequence ID" value="BBJ48174.1"/>
    <property type="molecule type" value="Genomic_DNA"/>
</dbReference>
<protein>
    <recommendedName>
        <fullName evidence="3">Transposase</fullName>
    </recommendedName>
</protein>
<name>A0A499V1N6_STRAX</name>
<gene>
    <name evidence="2" type="ORF">SAVMC3_08030</name>
</gene>
<feature type="region of interest" description="Disordered" evidence="1">
    <location>
        <begin position="170"/>
        <end position="192"/>
    </location>
</feature>
<sequence>MRYAQGGGLDAAVRDRREQVRMAAAEFIAAGESDEQVARRFRVAKMAADRWRRALAAGGTAALASTGAAGARPLLTEVQRCELSRRPGDEKVLARPGPLDASRGQRGLLGLPAWSKGRQRLVVVPRISWVAVLRCCTALTFQTSPASPFGLTEPATRSRSSLDASISAINRSRGDSATAAPTDEPPTDNWPATWAQRSERLHAIAVL</sequence>
<dbReference type="SUPFAM" id="SSF46689">
    <property type="entry name" value="Homeodomain-like"/>
    <property type="match status" value="1"/>
</dbReference>
<reference evidence="2" key="1">
    <citation type="submission" date="2019-04" db="EMBL/GenBank/DDBJ databases">
        <title>Draft genome sequences of Streptomyces avermitilis MC3.</title>
        <authorList>
            <person name="Komaki H."/>
            <person name="Tamura T."/>
            <person name="Hosoyama A."/>
        </authorList>
    </citation>
    <scope>NUCLEOTIDE SEQUENCE</scope>
    <source>
        <strain evidence="2">MC3</strain>
    </source>
</reference>
<organism evidence="2">
    <name type="scientific">Streptomyces avermitilis</name>
    <dbReference type="NCBI Taxonomy" id="33903"/>
    <lineage>
        <taxon>Bacteria</taxon>
        <taxon>Bacillati</taxon>
        <taxon>Actinomycetota</taxon>
        <taxon>Actinomycetes</taxon>
        <taxon>Kitasatosporales</taxon>
        <taxon>Streptomycetaceae</taxon>
        <taxon>Streptomyces</taxon>
    </lineage>
</organism>
<evidence type="ECO:0000256" key="1">
    <source>
        <dbReference type="SAM" id="MobiDB-lite"/>
    </source>
</evidence>
<proteinExistence type="predicted"/>
<dbReference type="AlphaFoldDB" id="A0A499V1N6"/>
<dbReference type="Pfam" id="PF13384">
    <property type="entry name" value="HTH_23"/>
    <property type="match status" value="1"/>
</dbReference>
<evidence type="ECO:0008006" key="3">
    <source>
        <dbReference type="Google" id="ProtNLM"/>
    </source>
</evidence>